<accession>A0A9P0EYE1</accession>
<dbReference type="PROSITE" id="PS50850">
    <property type="entry name" value="MFS"/>
    <property type="match status" value="1"/>
</dbReference>
<keyword evidence="3 5" id="KW-1133">Transmembrane helix</keyword>
<feature type="transmembrane region" description="Helical" evidence="5">
    <location>
        <begin position="428"/>
        <end position="449"/>
    </location>
</feature>
<feature type="domain" description="Major facilitator superfamily (MFS) profile" evidence="6">
    <location>
        <begin position="30"/>
        <end position="483"/>
    </location>
</feature>
<dbReference type="Proteomes" id="UP001152759">
    <property type="component" value="Chromosome 1"/>
</dbReference>
<gene>
    <name evidence="7" type="ORF">BEMITA_LOCUS717</name>
</gene>
<dbReference type="Gene3D" id="1.20.1250.20">
    <property type="entry name" value="MFS general substrate transporter like domains"/>
    <property type="match status" value="1"/>
</dbReference>
<keyword evidence="8" id="KW-1185">Reference proteome</keyword>
<feature type="transmembrane region" description="Helical" evidence="5">
    <location>
        <begin position="290"/>
        <end position="312"/>
    </location>
</feature>
<protein>
    <recommendedName>
        <fullName evidence="6">Major facilitator superfamily (MFS) profile domain-containing protein</fullName>
    </recommendedName>
</protein>
<dbReference type="InterPro" id="IPR005828">
    <property type="entry name" value="MFS_sugar_transport-like"/>
</dbReference>
<evidence type="ECO:0000313" key="7">
    <source>
        <dbReference type="EMBL" id="CAH0381024.1"/>
    </source>
</evidence>
<reference evidence="7" key="1">
    <citation type="submission" date="2021-12" db="EMBL/GenBank/DDBJ databases">
        <authorList>
            <person name="King R."/>
        </authorList>
    </citation>
    <scope>NUCLEOTIDE SEQUENCE</scope>
</reference>
<evidence type="ECO:0000256" key="2">
    <source>
        <dbReference type="ARBA" id="ARBA00022692"/>
    </source>
</evidence>
<dbReference type="SUPFAM" id="SSF103473">
    <property type="entry name" value="MFS general substrate transporter"/>
    <property type="match status" value="1"/>
</dbReference>
<comment type="subcellular location">
    <subcellularLocation>
        <location evidence="1">Membrane</location>
        <topology evidence="1">Multi-pass membrane protein</topology>
    </subcellularLocation>
</comment>
<organism evidence="7 8">
    <name type="scientific">Bemisia tabaci</name>
    <name type="common">Sweetpotato whitefly</name>
    <name type="synonym">Aleurodes tabaci</name>
    <dbReference type="NCBI Taxonomy" id="7038"/>
    <lineage>
        <taxon>Eukaryota</taxon>
        <taxon>Metazoa</taxon>
        <taxon>Ecdysozoa</taxon>
        <taxon>Arthropoda</taxon>
        <taxon>Hexapoda</taxon>
        <taxon>Insecta</taxon>
        <taxon>Pterygota</taxon>
        <taxon>Neoptera</taxon>
        <taxon>Paraneoptera</taxon>
        <taxon>Hemiptera</taxon>
        <taxon>Sternorrhyncha</taxon>
        <taxon>Aleyrodoidea</taxon>
        <taxon>Aleyrodidae</taxon>
        <taxon>Aleyrodinae</taxon>
        <taxon>Bemisia</taxon>
    </lineage>
</organism>
<dbReference type="InterPro" id="IPR020846">
    <property type="entry name" value="MFS_dom"/>
</dbReference>
<dbReference type="InterPro" id="IPR050549">
    <property type="entry name" value="MFS_Trehalose_Transporter"/>
</dbReference>
<dbReference type="Pfam" id="PF00083">
    <property type="entry name" value="Sugar_tr"/>
    <property type="match status" value="1"/>
</dbReference>
<evidence type="ECO:0000256" key="4">
    <source>
        <dbReference type="ARBA" id="ARBA00023136"/>
    </source>
</evidence>
<dbReference type="PANTHER" id="PTHR48021:SF39">
    <property type="entry name" value="MAJOR FACILITATOR SUPERFAMILY (MFS) PROFILE DOMAIN-CONTAINING PROTEIN"/>
    <property type="match status" value="1"/>
</dbReference>
<feature type="transmembrane region" description="Helical" evidence="5">
    <location>
        <begin position="168"/>
        <end position="187"/>
    </location>
</feature>
<feature type="transmembrane region" description="Helical" evidence="5">
    <location>
        <begin position="359"/>
        <end position="377"/>
    </location>
</feature>
<evidence type="ECO:0000256" key="5">
    <source>
        <dbReference type="SAM" id="Phobius"/>
    </source>
</evidence>
<dbReference type="GO" id="GO:0022857">
    <property type="term" value="F:transmembrane transporter activity"/>
    <property type="evidence" value="ECO:0007669"/>
    <property type="project" value="InterPro"/>
</dbReference>
<evidence type="ECO:0000256" key="1">
    <source>
        <dbReference type="ARBA" id="ARBA00004141"/>
    </source>
</evidence>
<dbReference type="FunFam" id="1.20.1250.20:FF:000249">
    <property type="entry name" value="facilitated trehalose transporter Tret1"/>
    <property type="match status" value="1"/>
</dbReference>
<proteinExistence type="predicted"/>
<dbReference type="GO" id="GO:0016020">
    <property type="term" value="C:membrane"/>
    <property type="evidence" value="ECO:0007669"/>
    <property type="project" value="UniProtKB-SubCell"/>
</dbReference>
<keyword evidence="2 5" id="KW-0812">Transmembrane</keyword>
<dbReference type="InterPro" id="IPR036259">
    <property type="entry name" value="MFS_trans_sf"/>
</dbReference>
<feature type="transmembrane region" description="Helical" evidence="5">
    <location>
        <begin position="107"/>
        <end position="125"/>
    </location>
</feature>
<keyword evidence="4 5" id="KW-0472">Membrane</keyword>
<evidence type="ECO:0000259" key="6">
    <source>
        <dbReference type="PROSITE" id="PS50850"/>
    </source>
</evidence>
<feature type="transmembrane region" description="Helical" evidence="5">
    <location>
        <begin position="461"/>
        <end position="479"/>
    </location>
</feature>
<feature type="transmembrane region" description="Helical" evidence="5">
    <location>
        <begin position="389"/>
        <end position="416"/>
    </location>
</feature>
<evidence type="ECO:0000313" key="8">
    <source>
        <dbReference type="Proteomes" id="UP001152759"/>
    </source>
</evidence>
<dbReference type="EMBL" id="OU963862">
    <property type="protein sequence ID" value="CAH0381024.1"/>
    <property type="molecule type" value="Genomic_DNA"/>
</dbReference>
<sequence length="519" mass="57934">MCHPSNPSKNVSIEDGPAEANVQHKYTRRSAFAQILATLIQNWLLIEIGLDWAMPTMVIGALHRNSEESFNMDDDEASWFGSIPSICHPLASLSSGYFQELLGRKSTMILVTIPTCAAWITLYFAQSVQTLYLVAGTMGICTGLTEAPLHSYIGEIGEPHLRGSLSTLSQSAGFIGVFLMYLLCYFYDWRTVALICSACPIITFTSMTQIPESPTWLIVKGRLEEAKKSLCWLRGWVKPCEVEEEFQTLLDHTKKSVKSIDSTQMVEDHASAKIDGYLRMQFERLTSKKVLLPLGMVCIVFFFSVVAGFVGIRPYLIGELKKLGVPIDPKLILIAFQILVFVGAMMNVLLLRRFGKRRIALFSYSTHAFSIVVLGIYCSSMESLEQFPQLAWLPVIFMLTLGFLTGFSSTLLPWQLVSELFPIVGRGLASGISAAWAYIVGFILVKSFLYTETWIGLSGVTYAYGAVSVIGVAYIYFYLPETEGKTLEQIEKYFTKNHDRKEKFSIGKSTNNAGLEHSL</sequence>
<dbReference type="PANTHER" id="PTHR48021">
    <property type="match status" value="1"/>
</dbReference>
<feature type="transmembrane region" description="Helical" evidence="5">
    <location>
        <begin position="332"/>
        <end position="352"/>
    </location>
</feature>
<name>A0A9P0EYE1_BEMTA</name>
<evidence type="ECO:0000256" key="3">
    <source>
        <dbReference type="ARBA" id="ARBA00022989"/>
    </source>
</evidence>
<dbReference type="AlphaFoldDB" id="A0A9P0EYE1"/>